<dbReference type="InterPro" id="IPR037250">
    <property type="entry name" value="NEAT_dom_sf"/>
</dbReference>
<evidence type="ECO:0000256" key="1">
    <source>
        <dbReference type="ARBA" id="ARBA00004168"/>
    </source>
</evidence>
<dbReference type="Gene3D" id="2.60.40.1850">
    <property type="match status" value="4"/>
</dbReference>
<dbReference type="InterPro" id="IPR050436">
    <property type="entry name" value="IsdA"/>
</dbReference>
<dbReference type="InterPro" id="IPR006635">
    <property type="entry name" value="NEAT_dom"/>
</dbReference>
<feature type="compositionally biased region" description="Low complexity" evidence="6">
    <location>
        <begin position="843"/>
        <end position="855"/>
    </location>
</feature>
<protein>
    <recommendedName>
        <fullName evidence="8">NEAT domain-containing protein</fullName>
    </recommendedName>
</protein>
<evidence type="ECO:0000313" key="9">
    <source>
        <dbReference type="EMBL" id="PNZ68528.1"/>
    </source>
</evidence>
<feature type="region of interest" description="Disordered" evidence="6">
    <location>
        <begin position="173"/>
        <end position="244"/>
    </location>
</feature>
<keyword evidence="7" id="KW-0472">Membrane</keyword>
<dbReference type="RefSeq" id="WP_059107050.1">
    <property type="nucleotide sequence ID" value="NZ_AP024589.1"/>
</dbReference>
<comment type="subcellular location">
    <subcellularLocation>
        <location evidence="1">Secreted</location>
        <location evidence="1">Cell wall</location>
        <topology evidence="1">Peptidoglycan-anchor</topology>
    </subcellularLocation>
</comment>
<feature type="compositionally biased region" description="Low complexity" evidence="6">
    <location>
        <begin position="1028"/>
        <end position="1081"/>
    </location>
</feature>
<dbReference type="SUPFAM" id="SSF158911">
    <property type="entry name" value="NEAT domain-like"/>
    <property type="match status" value="4"/>
</dbReference>
<dbReference type="CDD" id="cd06920">
    <property type="entry name" value="NEAT"/>
    <property type="match status" value="4"/>
</dbReference>
<dbReference type="Pfam" id="PF05031">
    <property type="entry name" value="NEAT"/>
    <property type="match status" value="4"/>
</dbReference>
<evidence type="ECO:0000256" key="4">
    <source>
        <dbReference type="ARBA" id="ARBA00022729"/>
    </source>
</evidence>
<keyword evidence="2" id="KW-0134">Cell wall</keyword>
<comment type="caution">
    <text evidence="9">The sequence shown here is derived from an EMBL/GenBank/DDBJ whole genome shotgun (WGS) entry which is preliminary data.</text>
</comment>
<dbReference type="SMART" id="SM00725">
    <property type="entry name" value="NEAT"/>
    <property type="match status" value="4"/>
</dbReference>
<evidence type="ECO:0000256" key="7">
    <source>
        <dbReference type="SAM" id="Phobius"/>
    </source>
</evidence>
<organism evidence="9 10">
    <name type="scientific">Staphylococcus auricularis</name>
    <dbReference type="NCBI Taxonomy" id="29379"/>
    <lineage>
        <taxon>Bacteria</taxon>
        <taxon>Bacillati</taxon>
        <taxon>Bacillota</taxon>
        <taxon>Bacilli</taxon>
        <taxon>Bacillales</taxon>
        <taxon>Staphylococcaceae</taxon>
        <taxon>Staphylococcus</taxon>
    </lineage>
</organism>
<evidence type="ECO:0000313" key="10">
    <source>
        <dbReference type="Proteomes" id="UP000242470"/>
    </source>
</evidence>
<dbReference type="GeneID" id="64981122"/>
<dbReference type="PANTHER" id="PTHR37824:SF1">
    <property type="entry name" value="IRON-REGULATED SURFACE DETERMINANT PROTEIN C"/>
    <property type="match status" value="1"/>
</dbReference>
<feature type="compositionally biased region" description="Low complexity" evidence="6">
    <location>
        <begin position="173"/>
        <end position="189"/>
    </location>
</feature>
<name>A0AAP8PPZ0_9STAP</name>
<keyword evidence="7" id="KW-0812">Transmembrane</keyword>
<feature type="compositionally biased region" description="Low complexity" evidence="6">
    <location>
        <begin position="198"/>
        <end position="216"/>
    </location>
</feature>
<keyword evidence="5" id="KW-0572">Peptidoglycan-anchor</keyword>
<dbReference type="PANTHER" id="PTHR37824">
    <property type="entry name" value="IRON-REGULATED SURFACE DETERMINANT PROTEIN C"/>
    <property type="match status" value="1"/>
</dbReference>
<keyword evidence="4" id="KW-0732">Signal</keyword>
<gene>
    <name evidence="9" type="ORF">CD158_03160</name>
</gene>
<dbReference type="Proteomes" id="UP000242470">
    <property type="component" value="Unassembled WGS sequence"/>
</dbReference>
<feature type="domain" description="NEAT" evidence="8">
    <location>
        <begin position="55"/>
        <end position="190"/>
    </location>
</feature>
<dbReference type="PROSITE" id="PS50978">
    <property type="entry name" value="NEAT"/>
    <property type="match status" value="4"/>
</dbReference>
<evidence type="ECO:0000256" key="2">
    <source>
        <dbReference type="ARBA" id="ARBA00022512"/>
    </source>
</evidence>
<feature type="region of interest" description="Disordered" evidence="6">
    <location>
        <begin position="992"/>
        <end position="1089"/>
    </location>
</feature>
<dbReference type="AlphaFoldDB" id="A0AAP8PPZ0"/>
<keyword evidence="3" id="KW-0964">Secreted</keyword>
<evidence type="ECO:0000256" key="6">
    <source>
        <dbReference type="SAM" id="MobiDB-lite"/>
    </source>
</evidence>
<feature type="transmembrane region" description="Helical" evidence="7">
    <location>
        <begin position="1094"/>
        <end position="1115"/>
    </location>
</feature>
<feature type="domain" description="NEAT" evidence="8">
    <location>
        <begin position="871"/>
        <end position="990"/>
    </location>
</feature>
<feature type="compositionally biased region" description="Basic and acidic residues" evidence="6">
    <location>
        <begin position="815"/>
        <end position="832"/>
    </location>
</feature>
<feature type="compositionally biased region" description="Basic and acidic residues" evidence="6">
    <location>
        <begin position="856"/>
        <end position="870"/>
    </location>
</feature>
<feature type="compositionally biased region" description="Polar residues" evidence="6">
    <location>
        <begin position="791"/>
        <end position="800"/>
    </location>
</feature>
<feature type="region of interest" description="Disordered" evidence="6">
    <location>
        <begin position="368"/>
        <end position="651"/>
    </location>
</feature>
<evidence type="ECO:0000256" key="5">
    <source>
        <dbReference type="ARBA" id="ARBA00023088"/>
    </source>
</evidence>
<accession>A0AAP8PPZ0</accession>
<sequence>MSKSWKTLVATTLVATTLTQHPAIGTSFGLNGHVLAAENNAGDPAFHQITPQNFDESKTQPVSFTVLKENQQDVSSMQRSMDTTFGKIVEVNGQKMVVLTITRQKLWQDFKVDSGQGLQSVNAIALDEANDTKTVMFPYNKDQALYQATVGINAGPMGLMQHTTYIKVDAPADQETPTQPEETTAPNTNDNAGNAPSETTPAPDNTNNATPEAPADQGTTPAEGNNGANEATPTAPSDTSQANPAVGQETIDYEVYKDGTTQTSVMDGYMEKPAKLVHENGKTYVDFTLQYADWWKSFELYEGDRQLPTQVVVEDKENDKRVVCAEITPGTTDLNSKVHIIVTGFPNLNYNHKYTTQIHFKSPVPAPVVNEEEKPEENTQPPTDNETTPPVDNGAEQPSDNAGDKPADNEADKLSEDGNKPADNDADKPSEETDKPADNDADKPSEDGNKPADNDADKPSEDSDKPADNEGDKPSEDGNKPADNDADKPSEDNNKPADNEAEKPSEDGNKPADNDADKPSEDGNKPADNDTDKPSEETDKPADNETDKPAEDNNKPSDNEAEKPSEDGNKPVDNGAEQPSDNPGDKPADNDADKPSDDSNKPSDNDADKPAEDSNKPADNEVDKPAEDNQATQPTAPSTNPPKKEDSANEAAQKVQNIGYQVHKDGTKEQSVMDTYMTHPAKLITKNGKQYVQVNLNNASWWRAFELYEDGKKLDIRTVSEANDQRLIEFEVQPGTKVLNSKVHIVVTGVPGLHYDNHYTTQLEFDQAIPEVEKDAPAKDEQQDEGDKPSNNEAPSTNDQQGDKPSSDEGFTSEQKPDKPSSNHEHQKGDKPSKHHHSHDTDATNMNGTNQNNHHQHNDATNNKKPDQKQQDVNQQAINFKVVKNGTNQISVMDGYMQHPAHLVTKDGKQYLEFTIDHASWWKAFDIYHNGQKLPMTTVKEQNDTRTVHVEVQPGMEQFDAKVHIVVPGINYDNHYTTQILLEKAVPEMGQMASDSNDAFDQTEGNGNAEQDTVLSNASNDMNGGSGTSSDAATTPSDTASGQDGTMTNNATSDNSTSPAASTTSDASNNSAQSGSNSQQATNPQTSGDTESNYVVFAAAFGLALISLVGSFFFNRRQRKNEANK</sequence>
<evidence type="ECO:0000256" key="3">
    <source>
        <dbReference type="ARBA" id="ARBA00022525"/>
    </source>
</evidence>
<feature type="compositionally biased region" description="Basic and acidic residues" evidence="6">
    <location>
        <begin position="583"/>
        <end position="627"/>
    </location>
</feature>
<evidence type="ECO:0000259" key="8">
    <source>
        <dbReference type="PROSITE" id="PS50978"/>
    </source>
</evidence>
<dbReference type="EMBL" id="PPQW01000013">
    <property type="protein sequence ID" value="PNZ68528.1"/>
    <property type="molecule type" value="Genomic_DNA"/>
</dbReference>
<feature type="compositionally biased region" description="Basic and acidic residues" evidence="6">
    <location>
        <begin position="774"/>
        <end position="790"/>
    </location>
</feature>
<feature type="compositionally biased region" description="Polar residues" evidence="6">
    <location>
        <begin position="993"/>
        <end position="1023"/>
    </location>
</feature>
<feature type="domain" description="NEAT" evidence="8">
    <location>
        <begin position="651"/>
        <end position="773"/>
    </location>
</feature>
<feature type="compositionally biased region" description="Basic and acidic residues" evidence="6">
    <location>
        <begin position="402"/>
        <end position="570"/>
    </location>
</feature>
<reference evidence="9 10" key="1">
    <citation type="submission" date="2017-08" db="EMBL/GenBank/DDBJ databases">
        <title>Draft genome sequences of 64 type strains of genus Staph aureus.</title>
        <authorList>
            <person name="Cole K."/>
            <person name="Golubchik T."/>
            <person name="Russell J."/>
            <person name="Foster D."/>
            <person name="Llewelyn M."/>
            <person name="Wilson D."/>
            <person name="Crook D."/>
            <person name="Paul J."/>
        </authorList>
    </citation>
    <scope>NUCLEOTIDE SEQUENCE [LARGE SCALE GENOMIC DNA]</scope>
    <source>
        <strain evidence="9 10">NCTC 12101</strain>
    </source>
</reference>
<feature type="domain" description="NEAT" evidence="8">
    <location>
        <begin position="244"/>
        <end position="368"/>
    </location>
</feature>
<proteinExistence type="predicted"/>
<feature type="compositionally biased region" description="Polar residues" evidence="6">
    <location>
        <begin position="383"/>
        <end position="400"/>
    </location>
</feature>
<feature type="compositionally biased region" description="Polar residues" evidence="6">
    <location>
        <begin position="217"/>
        <end position="243"/>
    </location>
</feature>
<feature type="compositionally biased region" description="Polar residues" evidence="6">
    <location>
        <begin position="629"/>
        <end position="638"/>
    </location>
</feature>
<feature type="region of interest" description="Disordered" evidence="6">
    <location>
        <begin position="774"/>
        <end position="872"/>
    </location>
</feature>
<keyword evidence="7" id="KW-1133">Transmembrane helix</keyword>